<dbReference type="Proteomes" id="UP001158076">
    <property type="component" value="Unassembled WGS sequence"/>
</dbReference>
<name>A0AA42P956_STUST</name>
<dbReference type="EMBL" id="JAOCAE010000008">
    <property type="protein sequence ID" value="MDH1237039.1"/>
    <property type="molecule type" value="Genomic_DNA"/>
</dbReference>
<evidence type="ECO:0000256" key="1">
    <source>
        <dbReference type="SAM" id="SignalP"/>
    </source>
</evidence>
<evidence type="ECO:0000313" key="3">
    <source>
        <dbReference type="EMBL" id="MDH1237039.1"/>
    </source>
</evidence>
<comment type="caution">
    <text evidence="3">The sequence shown here is derived from an EMBL/GenBank/DDBJ whole genome shotgun (WGS) entry which is preliminary data.</text>
</comment>
<accession>A0AA42P956</accession>
<feature type="signal peptide" evidence="1">
    <location>
        <begin position="1"/>
        <end position="20"/>
    </location>
</feature>
<evidence type="ECO:0008006" key="5">
    <source>
        <dbReference type="Google" id="ProtNLM"/>
    </source>
</evidence>
<gene>
    <name evidence="3" type="ORF">N5C32_13455</name>
    <name evidence="2" type="ORF">N7335_15660</name>
</gene>
<proteinExistence type="predicted"/>
<evidence type="ECO:0000313" key="2">
    <source>
        <dbReference type="EMBL" id="MDH0147829.1"/>
    </source>
</evidence>
<keyword evidence="1" id="KW-0732">Signal</keyword>
<dbReference type="Proteomes" id="UP001158500">
    <property type="component" value="Unassembled WGS sequence"/>
</dbReference>
<organism evidence="3 4">
    <name type="scientific">Stutzerimonas stutzeri</name>
    <name type="common">Pseudomonas stutzeri</name>
    <dbReference type="NCBI Taxonomy" id="316"/>
    <lineage>
        <taxon>Bacteria</taxon>
        <taxon>Pseudomonadati</taxon>
        <taxon>Pseudomonadota</taxon>
        <taxon>Gammaproteobacteria</taxon>
        <taxon>Pseudomonadales</taxon>
        <taxon>Pseudomonadaceae</taxon>
        <taxon>Stutzerimonas</taxon>
    </lineage>
</organism>
<sequence>MRQPLSLALFSLLLAGCAGPLPQHDPNMAWVDLRAQTIDVFMSDRLDGKRTHDGRYFQVPPGSHELEANYEFEVSGGGPNLFAETQTMRCTMVVRYDQFEAGKRYLFQARSLGFTPQGWLLDDERNMLVEAKAAHCR</sequence>
<evidence type="ECO:0000313" key="4">
    <source>
        <dbReference type="Proteomes" id="UP001158500"/>
    </source>
</evidence>
<reference evidence="3" key="1">
    <citation type="submission" date="2022-09" db="EMBL/GenBank/DDBJ databases">
        <title>Intensive care unit water sources are persistently colonized with multi-drug resistant bacteria and are the site of extensive horizontal gene transfer of antibiotic resistance genes.</title>
        <authorList>
            <person name="Diorio-Toth L."/>
        </authorList>
    </citation>
    <scope>NUCLEOTIDE SEQUENCE</scope>
    <source>
        <strain evidence="3">GD03947</strain>
        <strain evidence="2">GD04147</strain>
    </source>
</reference>
<dbReference type="RefSeq" id="WP_014598101.1">
    <property type="nucleotide sequence ID" value="NZ_BCAJ01000066.1"/>
</dbReference>
<protein>
    <recommendedName>
        <fullName evidence="5">Lipoprotein</fullName>
    </recommendedName>
</protein>
<feature type="chain" id="PRO_5041316499" description="Lipoprotein" evidence="1">
    <location>
        <begin position="21"/>
        <end position="137"/>
    </location>
</feature>
<dbReference type="PROSITE" id="PS51257">
    <property type="entry name" value="PROKAR_LIPOPROTEIN"/>
    <property type="match status" value="1"/>
</dbReference>
<dbReference type="AlphaFoldDB" id="A0AA42P956"/>
<dbReference type="EMBL" id="JAODZE010000019">
    <property type="protein sequence ID" value="MDH0147829.1"/>
    <property type="molecule type" value="Genomic_DNA"/>
</dbReference>